<dbReference type="HOGENOM" id="CLU_3121314_0_0_10"/>
<dbReference type="STRING" id="626522.GCWU000325_02243"/>
<comment type="caution">
    <text evidence="1">The sequence shown here is derived from an EMBL/GenBank/DDBJ whole genome shotgun (WGS) entry which is preliminary data.</text>
</comment>
<dbReference type="AlphaFoldDB" id="C9LJ32"/>
<gene>
    <name evidence="1" type="ORF">GCWU000325_02243</name>
</gene>
<proteinExistence type="predicted"/>
<sequence>MNKKGAGGLATAKGGCKPAKRGRKVGLLPIVADGRWTGGFRHKILKRWER</sequence>
<evidence type="ECO:0000313" key="2">
    <source>
        <dbReference type="Proteomes" id="UP000003460"/>
    </source>
</evidence>
<dbReference type="EMBL" id="ACIJ02000023">
    <property type="protein sequence ID" value="EEX70998.1"/>
    <property type="molecule type" value="Genomic_DNA"/>
</dbReference>
<dbReference type="Proteomes" id="UP000003460">
    <property type="component" value="Unassembled WGS sequence"/>
</dbReference>
<protein>
    <submittedName>
        <fullName evidence="1">Uncharacterized protein</fullName>
    </submittedName>
</protein>
<keyword evidence="2" id="KW-1185">Reference proteome</keyword>
<accession>C9LJ32</accession>
<reference evidence="1" key="1">
    <citation type="submission" date="2009-09" db="EMBL/GenBank/DDBJ databases">
        <authorList>
            <person name="Weinstock G."/>
            <person name="Sodergren E."/>
            <person name="Clifton S."/>
            <person name="Fulton L."/>
            <person name="Fulton B."/>
            <person name="Courtney L."/>
            <person name="Fronick C."/>
            <person name="Harrison M."/>
            <person name="Strong C."/>
            <person name="Farmer C."/>
            <person name="Delahaunty K."/>
            <person name="Markovic C."/>
            <person name="Hall O."/>
            <person name="Minx P."/>
            <person name="Tomlinson C."/>
            <person name="Mitreva M."/>
            <person name="Nelson J."/>
            <person name="Hou S."/>
            <person name="Wollam A."/>
            <person name="Pepin K.H."/>
            <person name="Johnson M."/>
            <person name="Bhonagiri V."/>
            <person name="Nash W.E."/>
            <person name="Warren W."/>
            <person name="Chinwalla A."/>
            <person name="Mardis E.R."/>
            <person name="Wilson R.K."/>
        </authorList>
    </citation>
    <scope>NUCLEOTIDE SEQUENCE [LARGE SCALE GENOMIC DNA]</scope>
    <source>
        <strain evidence="1">ATCC 51259</strain>
    </source>
</reference>
<evidence type="ECO:0000313" key="1">
    <source>
        <dbReference type="EMBL" id="EEX70998.1"/>
    </source>
</evidence>
<organism evidence="1 2">
    <name type="scientific">Alloprevotella tannerae ATCC 51259</name>
    <dbReference type="NCBI Taxonomy" id="626522"/>
    <lineage>
        <taxon>Bacteria</taxon>
        <taxon>Pseudomonadati</taxon>
        <taxon>Bacteroidota</taxon>
        <taxon>Bacteroidia</taxon>
        <taxon>Bacteroidales</taxon>
        <taxon>Prevotellaceae</taxon>
        <taxon>Alloprevotella</taxon>
    </lineage>
</organism>
<name>C9LJ32_9BACT</name>